<proteinExistence type="predicted"/>
<sequence length="276" mass="29302">MMMKMRRVMCVLAVVLCCACGYTMTAAAVAEENKVHKGDFILGEFPVITPDEQKKVLKYLNCIEGKTGAEKENCAQSSDPEKDQPAKTQVPRVPESRPEASSHGTSSHDSRPSEERREQTELHQESTTQDSTVQGQHTNQPPLSDPAQDGAAINDSLNTENQVTEGNTSSNDNATLGVSTDSPDSTNQSQASGTTATNSTSGADSQETNPTTQPSPDNTTTEAPTTTPSPVTGTEISNIASAVKNKANVDSSVSPVWMRTAAPLLIVAVLFSVTVY</sequence>
<feature type="compositionally biased region" description="Polar residues" evidence="1">
    <location>
        <begin position="204"/>
        <end position="215"/>
    </location>
</feature>
<feature type="compositionally biased region" description="Low complexity" evidence="1">
    <location>
        <begin position="216"/>
        <end position="232"/>
    </location>
</feature>
<feature type="compositionally biased region" description="Basic and acidic residues" evidence="1">
    <location>
        <begin position="70"/>
        <end position="85"/>
    </location>
</feature>
<evidence type="ECO:0000313" key="4">
    <source>
        <dbReference type="Proteomes" id="UP000192257"/>
    </source>
</evidence>
<feature type="compositionally biased region" description="Polar residues" evidence="1">
    <location>
        <begin position="155"/>
        <end position="187"/>
    </location>
</feature>
<comment type="caution">
    <text evidence="3">The sequence shown here is derived from an EMBL/GenBank/DDBJ whole genome shotgun (WGS) entry which is preliminary data.</text>
</comment>
<feature type="signal peptide" evidence="2">
    <location>
        <begin position="1"/>
        <end position="21"/>
    </location>
</feature>
<dbReference type="Proteomes" id="UP000192257">
    <property type="component" value="Unassembled WGS sequence"/>
</dbReference>
<feature type="compositionally biased region" description="Polar residues" evidence="1">
    <location>
        <begin position="125"/>
        <end position="142"/>
    </location>
</feature>
<keyword evidence="2" id="KW-0732">Signal</keyword>
<reference evidence="3 4" key="1">
    <citation type="submission" date="2017-03" db="EMBL/GenBank/DDBJ databases">
        <title>An alternative strategy for trypanosome survival in the mammalian bloodstream revealed through genome and transcriptome analysis of the ubiquitous bovine parasite Trypanosoma (Megatrypanum) theileri.</title>
        <authorList>
            <person name="Kelly S."/>
            <person name="Ivens A."/>
            <person name="Mott A."/>
            <person name="O'Neill E."/>
            <person name="Emms D."/>
            <person name="Macleod O."/>
            <person name="Voorheis P."/>
            <person name="Matthews J."/>
            <person name="Matthews K."/>
            <person name="Carrington M."/>
        </authorList>
    </citation>
    <scope>NUCLEOTIDE SEQUENCE [LARGE SCALE GENOMIC DNA]</scope>
    <source>
        <strain evidence="3">Edinburgh</strain>
    </source>
</reference>
<gene>
    <name evidence="3" type="ORF">TM35_000681050</name>
</gene>
<dbReference type="EMBL" id="NBCO01000068">
    <property type="protein sequence ID" value="ORC83473.1"/>
    <property type="molecule type" value="Genomic_DNA"/>
</dbReference>
<keyword evidence="4" id="KW-1185">Reference proteome</keyword>
<evidence type="ECO:0000313" key="3">
    <source>
        <dbReference type="EMBL" id="ORC83473.1"/>
    </source>
</evidence>
<dbReference type="AlphaFoldDB" id="A0A1X0NG84"/>
<evidence type="ECO:0000256" key="1">
    <source>
        <dbReference type="SAM" id="MobiDB-lite"/>
    </source>
</evidence>
<protein>
    <recommendedName>
        <fullName evidence="5">Mucin TcMUCII</fullName>
    </recommendedName>
</protein>
<feature type="region of interest" description="Disordered" evidence="1">
    <location>
        <begin position="70"/>
        <end position="233"/>
    </location>
</feature>
<dbReference type="RefSeq" id="XP_028877539.1">
    <property type="nucleotide sequence ID" value="XM_029031152.1"/>
</dbReference>
<dbReference type="GeneID" id="39990932"/>
<feature type="chain" id="PRO_5012619935" description="Mucin TcMUCII" evidence="2">
    <location>
        <begin position="22"/>
        <end position="276"/>
    </location>
</feature>
<organism evidence="3 4">
    <name type="scientific">Trypanosoma theileri</name>
    <dbReference type="NCBI Taxonomy" id="67003"/>
    <lineage>
        <taxon>Eukaryota</taxon>
        <taxon>Discoba</taxon>
        <taxon>Euglenozoa</taxon>
        <taxon>Kinetoplastea</taxon>
        <taxon>Metakinetoplastina</taxon>
        <taxon>Trypanosomatida</taxon>
        <taxon>Trypanosomatidae</taxon>
        <taxon>Trypanosoma</taxon>
    </lineage>
</organism>
<accession>A0A1X0NG84</accession>
<feature type="compositionally biased region" description="Basic and acidic residues" evidence="1">
    <location>
        <begin position="94"/>
        <end position="124"/>
    </location>
</feature>
<name>A0A1X0NG84_9TRYP</name>
<evidence type="ECO:0000256" key="2">
    <source>
        <dbReference type="SAM" id="SignalP"/>
    </source>
</evidence>
<dbReference type="VEuPathDB" id="TriTrypDB:TM35_000681050"/>
<feature type="compositionally biased region" description="Low complexity" evidence="1">
    <location>
        <begin position="188"/>
        <end position="203"/>
    </location>
</feature>
<evidence type="ECO:0008006" key="5">
    <source>
        <dbReference type="Google" id="ProtNLM"/>
    </source>
</evidence>